<dbReference type="GO" id="GO:0005737">
    <property type="term" value="C:cytoplasm"/>
    <property type="evidence" value="ECO:0007669"/>
    <property type="project" value="TreeGrafter"/>
</dbReference>
<dbReference type="Proteomes" id="UP000028545">
    <property type="component" value="Unassembled WGS sequence"/>
</dbReference>
<accession>A0A084GAV1</accession>
<dbReference type="OrthoDB" id="10053431at2759"/>
<dbReference type="OMA" id="KNWAALK"/>
<sequence>MADGTKNLPYWQIGVPEEERTEECPEYLRNMKVRDLEILNIPDSEFSIMAWEEVLTEVAANRIDYLRRLPSDLRRYHAFTWKLKQDYGSVTNFLLEKRLGWSLPLEPRGAPFECSGDIKILYNDWPYGVDPRIVHLLVWTKFPLREDPETGDLTAEERVAIDEYVNKTFRTKVPADQVLWFRNWNSLKSVRTVEHFHVMLFDPDMEFVKGITNGDIPYSRRIMANVEIPNDSHPAVA</sequence>
<keyword evidence="2" id="KW-1185">Reference proteome</keyword>
<dbReference type="GeneID" id="27722543"/>
<comment type="caution">
    <text evidence="1">The sequence shown here is derived from an EMBL/GenBank/DDBJ whole genome shotgun (WGS) entry which is preliminary data.</text>
</comment>
<evidence type="ECO:0000313" key="2">
    <source>
        <dbReference type="Proteomes" id="UP000028545"/>
    </source>
</evidence>
<dbReference type="RefSeq" id="XP_016644262.1">
    <property type="nucleotide sequence ID" value="XM_016786256.1"/>
</dbReference>
<dbReference type="PANTHER" id="PTHR35020:SF4">
    <property type="entry name" value="N-ACETYLGLUCOSAMINE-INDUCED PROTEIN 1"/>
    <property type="match status" value="1"/>
</dbReference>
<dbReference type="HOGENOM" id="CLU_075862_1_0_1"/>
<proteinExistence type="predicted"/>
<reference evidence="1 2" key="1">
    <citation type="journal article" date="2014" name="Genome Announc.">
        <title>Draft genome sequence of the pathogenic fungus Scedosporium apiospermum.</title>
        <authorList>
            <person name="Vandeputte P."/>
            <person name="Ghamrawi S."/>
            <person name="Rechenmann M."/>
            <person name="Iltis A."/>
            <person name="Giraud S."/>
            <person name="Fleury M."/>
            <person name="Thornton C."/>
            <person name="Delhaes L."/>
            <person name="Meyer W."/>
            <person name="Papon N."/>
            <person name="Bouchara J.P."/>
        </authorList>
    </citation>
    <scope>NUCLEOTIDE SEQUENCE [LARGE SCALE GENOMIC DNA]</scope>
    <source>
        <strain evidence="1 2">IHEM 14462</strain>
    </source>
</reference>
<name>A0A084GAV1_PSEDA</name>
<dbReference type="KEGG" id="sapo:SAPIO_CDS3471"/>
<dbReference type="GO" id="GO:0006044">
    <property type="term" value="P:N-acetylglucosamine metabolic process"/>
    <property type="evidence" value="ECO:0007669"/>
    <property type="project" value="TreeGrafter"/>
</dbReference>
<evidence type="ECO:0000313" key="1">
    <source>
        <dbReference type="EMBL" id="KEZ44463.1"/>
    </source>
</evidence>
<dbReference type="VEuPathDB" id="FungiDB:SAPIO_CDS3471"/>
<dbReference type="AlphaFoldDB" id="A0A084GAV1"/>
<protein>
    <recommendedName>
        <fullName evidence="3">N-acetylglucosamine-induced protein 1</fullName>
    </recommendedName>
</protein>
<gene>
    <name evidence="1" type="ORF">SAPIO_CDS3471</name>
</gene>
<evidence type="ECO:0008006" key="3">
    <source>
        <dbReference type="Google" id="ProtNLM"/>
    </source>
</evidence>
<organism evidence="1 2">
    <name type="scientific">Pseudallescheria apiosperma</name>
    <name type="common">Scedosporium apiospermum</name>
    <dbReference type="NCBI Taxonomy" id="563466"/>
    <lineage>
        <taxon>Eukaryota</taxon>
        <taxon>Fungi</taxon>
        <taxon>Dikarya</taxon>
        <taxon>Ascomycota</taxon>
        <taxon>Pezizomycotina</taxon>
        <taxon>Sordariomycetes</taxon>
        <taxon>Hypocreomycetidae</taxon>
        <taxon>Microascales</taxon>
        <taxon>Microascaceae</taxon>
        <taxon>Scedosporium</taxon>
    </lineage>
</organism>
<dbReference type="InterPro" id="IPR022036">
    <property type="entry name" value="DUF3605"/>
</dbReference>
<dbReference type="PANTHER" id="PTHR35020">
    <property type="entry name" value="N-ACETYLGLUCOSAMINE-INDUCED PROTEIN 1"/>
    <property type="match status" value="1"/>
</dbReference>
<dbReference type="EMBL" id="JOWA01000088">
    <property type="protein sequence ID" value="KEZ44463.1"/>
    <property type="molecule type" value="Genomic_DNA"/>
</dbReference>
<dbReference type="Pfam" id="PF12239">
    <property type="entry name" value="DUF3605"/>
    <property type="match status" value="1"/>
</dbReference>